<comment type="similarity">
    <text evidence="1">Belongs to the NmrA-type oxidoreductase family.</text>
</comment>
<dbReference type="InterPro" id="IPR051164">
    <property type="entry name" value="NmrA-like_oxidored"/>
</dbReference>
<comment type="caution">
    <text evidence="4">The sequence shown here is derived from an EMBL/GenBank/DDBJ whole genome shotgun (WGS) entry which is preliminary data.</text>
</comment>
<dbReference type="RefSeq" id="WP_343194030.1">
    <property type="nucleotide sequence ID" value="NZ_JBCIVJ010000009.1"/>
</dbReference>
<name>A0ABU9V5G1_9ENTR</name>
<sequence>MNQPAEFLVFGATGQQGGAVAHALRANGRKVRGFVRDPYSEKAKALMASGITLAVGNLFDRASIDRAMEGIQGVFSVQTSSPGGEVSDEQEIIQGKAIADSALAAGVSHLVYSSSGAAGKGPTGMGHFDSKSEIENYVRSLPVPSTITRPASFMEMLMLPGMGLNTGHFSFFMQRNQPMQMIALEDLGRINAHILCNPQQFAGKVLEISSQALTGEDLEYAFSNAAGFPIHYQRFSEALLTQNSFLRRLTELVDNGIVAGVADIPALEAMFGEMMKLEQWLTGPGKHLFSAALNAPQAEIALR</sequence>
<evidence type="ECO:0000313" key="5">
    <source>
        <dbReference type="Proteomes" id="UP001411173"/>
    </source>
</evidence>
<organism evidence="4 5">
    <name type="scientific">Phytobacter palmae</name>
    <dbReference type="NCBI Taxonomy" id="1855371"/>
    <lineage>
        <taxon>Bacteria</taxon>
        <taxon>Pseudomonadati</taxon>
        <taxon>Pseudomonadota</taxon>
        <taxon>Gammaproteobacteria</taxon>
        <taxon>Enterobacterales</taxon>
        <taxon>Enterobacteriaceae</taxon>
        <taxon>Phytobacter</taxon>
    </lineage>
</organism>
<accession>A0ABU9V5G1</accession>
<dbReference type="PANTHER" id="PTHR42748">
    <property type="entry name" value="NITROGEN METABOLITE REPRESSION PROTEIN NMRA FAMILY MEMBER"/>
    <property type="match status" value="1"/>
</dbReference>
<keyword evidence="2" id="KW-0521">NADP</keyword>
<dbReference type="Gene3D" id="3.40.50.720">
    <property type="entry name" value="NAD(P)-binding Rossmann-like Domain"/>
    <property type="match status" value="1"/>
</dbReference>
<evidence type="ECO:0000256" key="2">
    <source>
        <dbReference type="ARBA" id="ARBA00022857"/>
    </source>
</evidence>
<proteinExistence type="inferred from homology"/>
<dbReference type="EMBL" id="JBCIVJ010000009">
    <property type="protein sequence ID" value="MEN0579903.1"/>
    <property type="molecule type" value="Genomic_DNA"/>
</dbReference>
<dbReference type="Proteomes" id="UP001411173">
    <property type="component" value="Unassembled WGS sequence"/>
</dbReference>
<dbReference type="Gene3D" id="3.90.25.10">
    <property type="entry name" value="UDP-galactose 4-epimerase, domain 1"/>
    <property type="match status" value="1"/>
</dbReference>
<dbReference type="InterPro" id="IPR008030">
    <property type="entry name" value="NmrA-like"/>
</dbReference>
<dbReference type="SUPFAM" id="SSF51735">
    <property type="entry name" value="NAD(P)-binding Rossmann-fold domains"/>
    <property type="match status" value="1"/>
</dbReference>
<evidence type="ECO:0000313" key="4">
    <source>
        <dbReference type="EMBL" id="MEN0579903.1"/>
    </source>
</evidence>
<dbReference type="PANTHER" id="PTHR42748:SF7">
    <property type="entry name" value="NMRA LIKE REDOX SENSOR 1-RELATED"/>
    <property type="match status" value="1"/>
</dbReference>
<feature type="domain" description="NmrA-like" evidence="3">
    <location>
        <begin position="8"/>
        <end position="242"/>
    </location>
</feature>
<keyword evidence="5" id="KW-1185">Reference proteome</keyword>
<evidence type="ECO:0000259" key="3">
    <source>
        <dbReference type="Pfam" id="PF05368"/>
    </source>
</evidence>
<dbReference type="Pfam" id="PF05368">
    <property type="entry name" value="NmrA"/>
    <property type="match status" value="1"/>
</dbReference>
<gene>
    <name evidence="4" type="ORF">AAIG39_12910</name>
</gene>
<reference evidence="4 5" key="1">
    <citation type="submission" date="2024-02" db="EMBL/GenBank/DDBJ databases">
        <title>Whole genome of MDR Enterobacteriaceae from southern Thailand.</title>
        <authorList>
            <person name="Surachat K."/>
        </authorList>
    </citation>
    <scope>NUCLEOTIDE SEQUENCE [LARGE SCALE GENOMIC DNA]</scope>
    <source>
        <strain evidence="4 5">PSU_29</strain>
    </source>
</reference>
<evidence type="ECO:0000256" key="1">
    <source>
        <dbReference type="ARBA" id="ARBA00006328"/>
    </source>
</evidence>
<protein>
    <submittedName>
        <fullName evidence="4">NmrA/HSCARG family protein</fullName>
    </submittedName>
</protein>
<dbReference type="CDD" id="cd05251">
    <property type="entry name" value="NmrA_like_SDR_a"/>
    <property type="match status" value="1"/>
</dbReference>
<dbReference type="InterPro" id="IPR036291">
    <property type="entry name" value="NAD(P)-bd_dom_sf"/>
</dbReference>